<dbReference type="CDD" id="cd00254">
    <property type="entry name" value="LT-like"/>
    <property type="match status" value="1"/>
</dbReference>
<protein>
    <submittedName>
        <fullName evidence="3">Lytic transglycosylase domain-containing protein</fullName>
    </submittedName>
</protein>
<feature type="domain" description="Transglycosylase SLT" evidence="2">
    <location>
        <begin position="128"/>
        <end position="224"/>
    </location>
</feature>
<sequence length="263" mass="26806">MNVNATTLKQLLQLQLLNTMELITSGQHAAAASSDDDFAGLLQTMLEQTGGSGAEASSADGNPLASLAALGGGAMNTLAGFGAGGLAAGTLPAAYRSAAAYTAYNKQALRSEAGNSTGGGHSSGYDDLIAYNGSRFGVDTSLIKAVIHQESSYNPNAVSHAGAKGLMQLMDGTGAGLGVTDPFDPGQNVRAGTQFLSGLLRKYNGNEGVALAAYNAGPGRVDRLGIRTDADLAAKLGQLPKETQNYVQRVLSLKDQYTAASMS</sequence>
<keyword evidence="4" id="KW-1185">Reference proteome</keyword>
<dbReference type="InterPro" id="IPR023346">
    <property type="entry name" value="Lysozyme-like_dom_sf"/>
</dbReference>
<dbReference type="Proteomes" id="UP001589776">
    <property type="component" value="Unassembled WGS sequence"/>
</dbReference>
<proteinExistence type="inferred from homology"/>
<dbReference type="PANTHER" id="PTHR37423:SF2">
    <property type="entry name" value="MEMBRANE-BOUND LYTIC MUREIN TRANSGLYCOSYLASE C"/>
    <property type="match status" value="1"/>
</dbReference>
<dbReference type="InterPro" id="IPR008258">
    <property type="entry name" value="Transglycosylase_SLT_dom_1"/>
</dbReference>
<comment type="similarity">
    <text evidence="1">Belongs to the transglycosylase Slt family.</text>
</comment>
<gene>
    <name evidence="3" type="ORF">ACFFK0_28360</name>
</gene>
<evidence type="ECO:0000256" key="1">
    <source>
        <dbReference type="ARBA" id="ARBA00007734"/>
    </source>
</evidence>
<dbReference type="RefSeq" id="WP_377474370.1">
    <property type="nucleotide sequence ID" value="NZ_JBHLWN010000117.1"/>
</dbReference>
<dbReference type="SUPFAM" id="SSF53955">
    <property type="entry name" value="Lysozyme-like"/>
    <property type="match status" value="1"/>
</dbReference>
<comment type="caution">
    <text evidence="3">The sequence shown here is derived from an EMBL/GenBank/DDBJ whole genome shotgun (WGS) entry which is preliminary data.</text>
</comment>
<evidence type="ECO:0000313" key="4">
    <source>
        <dbReference type="Proteomes" id="UP001589776"/>
    </source>
</evidence>
<dbReference type="Gene3D" id="1.10.530.10">
    <property type="match status" value="1"/>
</dbReference>
<reference evidence="3 4" key="1">
    <citation type="submission" date="2024-09" db="EMBL/GenBank/DDBJ databases">
        <authorList>
            <person name="Sun Q."/>
            <person name="Mori K."/>
        </authorList>
    </citation>
    <scope>NUCLEOTIDE SEQUENCE [LARGE SCALE GENOMIC DNA]</scope>
    <source>
        <strain evidence="3 4">CCM 7759</strain>
    </source>
</reference>
<accession>A0ABV6DUH8</accession>
<dbReference type="InterPro" id="IPR000189">
    <property type="entry name" value="Transglyc_AS"/>
</dbReference>
<evidence type="ECO:0000259" key="2">
    <source>
        <dbReference type="Pfam" id="PF01464"/>
    </source>
</evidence>
<name>A0ABV6DUH8_9BACL</name>
<dbReference type="PANTHER" id="PTHR37423">
    <property type="entry name" value="SOLUBLE LYTIC MUREIN TRANSGLYCOSYLASE-RELATED"/>
    <property type="match status" value="1"/>
</dbReference>
<dbReference type="Pfam" id="PF01464">
    <property type="entry name" value="SLT"/>
    <property type="match status" value="1"/>
</dbReference>
<dbReference type="PROSITE" id="PS00922">
    <property type="entry name" value="TRANSGLYCOSYLASE"/>
    <property type="match status" value="1"/>
</dbReference>
<organism evidence="3 4">
    <name type="scientific">Paenibacillus chartarius</name>
    <dbReference type="NCBI Taxonomy" id="747481"/>
    <lineage>
        <taxon>Bacteria</taxon>
        <taxon>Bacillati</taxon>
        <taxon>Bacillota</taxon>
        <taxon>Bacilli</taxon>
        <taxon>Bacillales</taxon>
        <taxon>Paenibacillaceae</taxon>
        <taxon>Paenibacillus</taxon>
    </lineage>
</organism>
<evidence type="ECO:0000313" key="3">
    <source>
        <dbReference type="EMBL" id="MFC0216315.1"/>
    </source>
</evidence>
<dbReference type="EMBL" id="JBHLWN010000117">
    <property type="protein sequence ID" value="MFC0216315.1"/>
    <property type="molecule type" value="Genomic_DNA"/>
</dbReference>